<evidence type="ECO:0000256" key="5">
    <source>
        <dbReference type="ARBA" id="ARBA00023204"/>
    </source>
</evidence>
<dbReference type="PANTHER" id="PTHR47810">
    <property type="entry name" value="DNA LIGASE"/>
    <property type="match status" value="1"/>
</dbReference>
<dbReference type="Pfam" id="PF01068">
    <property type="entry name" value="DNA_ligase_A_M"/>
    <property type="match status" value="1"/>
</dbReference>
<dbReference type="Proteomes" id="UP000623842">
    <property type="component" value="Unassembled WGS sequence"/>
</dbReference>
<gene>
    <name evidence="8" type="ORF">GCM10017161_01520</name>
</gene>
<evidence type="ECO:0000256" key="6">
    <source>
        <dbReference type="ARBA" id="ARBA00034003"/>
    </source>
</evidence>
<evidence type="ECO:0000256" key="4">
    <source>
        <dbReference type="ARBA" id="ARBA00022763"/>
    </source>
</evidence>
<evidence type="ECO:0000256" key="1">
    <source>
        <dbReference type="ARBA" id="ARBA00001968"/>
    </source>
</evidence>
<dbReference type="InterPro" id="IPR012340">
    <property type="entry name" value="NA-bd_OB-fold"/>
</dbReference>
<comment type="caution">
    <text evidence="8">The sequence shown here is derived from an EMBL/GenBank/DDBJ whole genome shotgun (WGS) entry which is preliminary data.</text>
</comment>
<dbReference type="GO" id="GO:0005524">
    <property type="term" value="F:ATP binding"/>
    <property type="evidence" value="ECO:0007669"/>
    <property type="project" value="InterPro"/>
</dbReference>
<sequence>MKSLHNWLVISLFIPLMTNANMVSLQKGINFQTPENITEYFVSEKLDGVRAYWDGNNLVTRSGKKIHVPQWFVSKWPETPLDGELWSKRGDFQNIVSCIRRLPKNQQDCWQNIRFHVFDLPAEQDRFEQRFNKYNKLIQQIDSPTLIAIPQSRVGNIRQLNALLQQIVTNGAEGLMLHHQDAYYQNGRNAKLMKYKQYFDAEAQVVKHIAGKGKYTGKMGAILVQLPDGQQFKIGTGFSDHERNNPPPVGSIVTYRYIGKTDRGIPKFASYLRIRQTE</sequence>
<evidence type="ECO:0000313" key="9">
    <source>
        <dbReference type="Proteomes" id="UP000623842"/>
    </source>
</evidence>
<evidence type="ECO:0000256" key="3">
    <source>
        <dbReference type="ARBA" id="ARBA00022705"/>
    </source>
</evidence>
<protein>
    <submittedName>
        <fullName evidence="8">ATP-dependent DNA ligase</fullName>
    </submittedName>
</protein>
<dbReference type="InterPro" id="IPR012310">
    <property type="entry name" value="DNA_ligase_ATP-dep_cent"/>
</dbReference>
<dbReference type="Gene3D" id="2.40.50.140">
    <property type="entry name" value="Nucleic acid-binding proteins"/>
    <property type="match status" value="1"/>
</dbReference>
<dbReference type="NCBIfam" id="NF006592">
    <property type="entry name" value="PRK09125.1"/>
    <property type="match status" value="1"/>
</dbReference>
<name>A0A919BBM8_9GAMM</name>
<keyword evidence="2 8" id="KW-0436">Ligase</keyword>
<reference evidence="8" key="2">
    <citation type="submission" date="2020-09" db="EMBL/GenBank/DDBJ databases">
        <authorList>
            <person name="Sun Q."/>
            <person name="Kim S."/>
        </authorList>
    </citation>
    <scope>NUCLEOTIDE SEQUENCE</scope>
    <source>
        <strain evidence="8">KCTC 42731</strain>
    </source>
</reference>
<evidence type="ECO:0000256" key="2">
    <source>
        <dbReference type="ARBA" id="ARBA00022598"/>
    </source>
</evidence>
<dbReference type="GO" id="GO:0006281">
    <property type="term" value="P:DNA repair"/>
    <property type="evidence" value="ECO:0007669"/>
    <property type="project" value="UniProtKB-KW"/>
</dbReference>
<dbReference type="PANTHER" id="PTHR47810:SF1">
    <property type="entry name" value="DNA LIGASE B"/>
    <property type="match status" value="1"/>
</dbReference>
<keyword evidence="4" id="KW-0227">DNA damage</keyword>
<dbReference type="Gene3D" id="3.30.470.30">
    <property type="entry name" value="DNA ligase/mRNA capping enzyme"/>
    <property type="match status" value="1"/>
</dbReference>
<dbReference type="RefSeq" id="WP_189766813.1">
    <property type="nucleotide sequence ID" value="NZ_BNCK01000001.1"/>
</dbReference>
<accession>A0A919BBM8</accession>
<keyword evidence="3" id="KW-0235">DNA replication</keyword>
<keyword evidence="5" id="KW-0234">DNA repair</keyword>
<dbReference type="EMBL" id="BNCK01000001">
    <property type="protein sequence ID" value="GHF78176.1"/>
    <property type="molecule type" value="Genomic_DNA"/>
</dbReference>
<reference evidence="8" key="1">
    <citation type="journal article" date="2014" name="Int. J. Syst. Evol. Microbiol.">
        <title>Complete genome sequence of Corynebacterium casei LMG S-19264T (=DSM 44701T), isolated from a smear-ripened cheese.</title>
        <authorList>
            <consortium name="US DOE Joint Genome Institute (JGI-PGF)"/>
            <person name="Walter F."/>
            <person name="Albersmeier A."/>
            <person name="Kalinowski J."/>
            <person name="Ruckert C."/>
        </authorList>
    </citation>
    <scope>NUCLEOTIDE SEQUENCE</scope>
    <source>
        <strain evidence="8">KCTC 42731</strain>
    </source>
</reference>
<dbReference type="SUPFAM" id="SSF56091">
    <property type="entry name" value="DNA ligase/mRNA capping enzyme, catalytic domain"/>
    <property type="match status" value="1"/>
</dbReference>
<dbReference type="Pfam" id="PF14743">
    <property type="entry name" value="DNA_ligase_OB_2"/>
    <property type="match status" value="1"/>
</dbReference>
<comment type="cofactor">
    <cofactor evidence="1">
        <name>a divalent metal cation</name>
        <dbReference type="ChEBI" id="CHEBI:60240"/>
    </cofactor>
</comment>
<dbReference type="CDD" id="cd07896">
    <property type="entry name" value="Adenylation_kDNA_ligase_like"/>
    <property type="match status" value="1"/>
</dbReference>
<feature type="domain" description="ATP-dependent DNA ligase family profile" evidence="7">
    <location>
        <begin position="127"/>
        <end position="228"/>
    </location>
</feature>
<organism evidence="8 9">
    <name type="scientific">Thalassotalea marina</name>
    <dbReference type="NCBI Taxonomy" id="1673741"/>
    <lineage>
        <taxon>Bacteria</taxon>
        <taxon>Pseudomonadati</taxon>
        <taxon>Pseudomonadota</taxon>
        <taxon>Gammaproteobacteria</taxon>
        <taxon>Alteromonadales</taxon>
        <taxon>Colwelliaceae</taxon>
        <taxon>Thalassotalea</taxon>
    </lineage>
</organism>
<keyword evidence="9" id="KW-1185">Reference proteome</keyword>
<dbReference type="InterPro" id="IPR050326">
    <property type="entry name" value="NAD_dep_DNA_ligaseB"/>
</dbReference>
<dbReference type="AlphaFoldDB" id="A0A919BBM8"/>
<dbReference type="GO" id="GO:0006310">
    <property type="term" value="P:DNA recombination"/>
    <property type="evidence" value="ECO:0007669"/>
    <property type="project" value="InterPro"/>
</dbReference>
<dbReference type="SUPFAM" id="SSF50249">
    <property type="entry name" value="Nucleic acid-binding proteins"/>
    <property type="match status" value="1"/>
</dbReference>
<evidence type="ECO:0000259" key="7">
    <source>
        <dbReference type="PROSITE" id="PS50160"/>
    </source>
</evidence>
<dbReference type="Gene3D" id="3.30.1490.70">
    <property type="match status" value="1"/>
</dbReference>
<dbReference type="CDD" id="cd08041">
    <property type="entry name" value="OBF_kDNA_ligase_like"/>
    <property type="match status" value="1"/>
</dbReference>
<dbReference type="GO" id="GO:0003910">
    <property type="term" value="F:DNA ligase (ATP) activity"/>
    <property type="evidence" value="ECO:0007669"/>
    <property type="project" value="UniProtKB-EC"/>
</dbReference>
<proteinExistence type="predicted"/>
<evidence type="ECO:0000313" key="8">
    <source>
        <dbReference type="EMBL" id="GHF78176.1"/>
    </source>
</evidence>
<comment type="catalytic activity">
    <reaction evidence="6">
        <text>ATP + (deoxyribonucleotide)n-3'-hydroxyl + 5'-phospho-(deoxyribonucleotide)m = (deoxyribonucleotide)n+m + AMP + diphosphate.</text>
        <dbReference type="EC" id="6.5.1.1"/>
    </reaction>
</comment>
<dbReference type="GO" id="GO:0006260">
    <property type="term" value="P:DNA replication"/>
    <property type="evidence" value="ECO:0007669"/>
    <property type="project" value="UniProtKB-KW"/>
</dbReference>
<dbReference type="InterPro" id="IPR029319">
    <property type="entry name" value="DNA_ligase_OB"/>
</dbReference>
<dbReference type="PROSITE" id="PS50160">
    <property type="entry name" value="DNA_LIGASE_A3"/>
    <property type="match status" value="1"/>
</dbReference>